<reference evidence="3" key="1">
    <citation type="submission" date="2025-08" db="UniProtKB">
        <authorList>
            <consortium name="Ensembl"/>
        </authorList>
    </citation>
    <scope>IDENTIFICATION</scope>
</reference>
<keyword evidence="4" id="KW-1185">Reference proteome</keyword>
<reference evidence="3" key="2">
    <citation type="submission" date="2025-09" db="UniProtKB">
        <authorList>
            <consortium name="Ensembl"/>
        </authorList>
    </citation>
    <scope>IDENTIFICATION</scope>
</reference>
<dbReference type="PANTHER" id="PTHR11188:SF176">
    <property type="entry name" value="ARRESTIN DOMAIN-CONTAINING PROTEIN 1"/>
    <property type="match status" value="1"/>
</dbReference>
<dbReference type="Pfam" id="PF00339">
    <property type="entry name" value="Arrestin_N"/>
    <property type="match status" value="1"/>
</dbReference>
<dbReference type="Gene3D" id="2.60.40.640">
    <property type="match status" value="2"/>
</dbReference>
<feature type="domain" description="Arrestin C-terminal-like" evidence="2">
    <location>
        <begin position="162"/>
        <end position="286"/>
    </location>
</feature>
<proteinExistence type="inferred from homology"/>
<protein>
    <recommendedName>
        <fullName evidence="2">Arrestin C-terminal-like domain-containing protein</fullName>
    </recommendedName>
</protein>
<accession>A0A3Q3ITB6</accession>
<dbReference type="InterPro" id="IPR014756">
    <property type="entry name" value="Ig_E-set"/>
</dbReference>
<dbReference type="GO" id="GO:0007399">
    <property type="term" value="P:nervous system development"/>
    <property type="evidence" value="ECO:0007669"/>
    <property type="project" value="UniProtKB-ARBA"/>
</dbReference>
<dbReference type="Proteomes" id="UP000261600">
    <property type="component" value="Unplaced"/>
</dbReference>
<dbReference type="InterPro" id="IPR011022">
    <property type="entry name" value="Arrestin_C-like"/>
</dbReference>
<evidence type="ECO:0000259" key="2">
    <source>
        <dbReference type="SMART" id="SM01017"/>
    </source>
</evidence>
<dbReference type="GO" id="GO:0031625">
    <property type="term" value="F:ubiquitin protein ligase binding"/>
    <property type="evidence" value="ECO:0007669"/>
    <property type="project" value="TreeGrafter"/>
</dbReference>
<comment type="similarity">
    <text evidence="1">Belongs to the arrestin family.</text>
</comment>
<dbReference type="InterPro" id="IPR011021">
    <property type="entry name" value="Arrestin-like_N"/>
</dbReference>
<name>A0A3Q3ITB6_MONAL</name>
<dbReference type="GO" id="GO:1990756">
    <property type="term" value="F:ubiquitin-like ligase-substrate adaptor activity"/>
    <property type="evidence" value="ECO:0007669"/>
    <property type="project" value="TreeGrafter"/>
</dbReference>
<evidence type="ECO:0000313" key="4">
    <source>
        <dbReference type="Proteomes" id="UP000261600"/>
    </source>
</evidence>
<evidence type="ECO:0000313" key="3">
    <source>
        <dbReference type="Ensembl" id="ENSMALP00000008478.1"/>
    </source>
</evidence>
<dbReference type="PANTHER" id="PTHR11188">
    <property type="entry name" value="ARRESTIN DOMAIN CONTAINING PROTEIN"/>
    <property type="match status" value="1"/>
</dbReference>
<dbReference type="GO" id="GO:0015031">
    <property type="term" value="P:protein transport"/>
    <property type="evidence" value="ECO:0007669"/>
    <property type="project" value="TreeGrafter"/>
</dbReference>
<dbReference type="AlphaFoldDB" id="A0A3Q3ITB6"/>
<evidence type="ECO:0000256" key="1">
    <source>
        <dbReference type="ARBA" id="ARBA00005298"/>
    </source>
</evidence>
<sequence length="474" mass="52246">MGKLQAFQIAFDKNKDVYSPGESITGTVTIKLGQQLLCKAIKVNCNGFCGITNKVNDLAWMMEEQYFNSTFSLADKGTLKEGEHTFPFKFLIPASAPTSFEGSYGRIIYRVRAFIDTPRFAKDYSTEKPFFLLSLLNLNELPDIWGTCSSAVTQQFTYMLMKTGTVVLKAQTDMKGYTPGQVIQVIVGIHNESGKTTGNMAASLMQRVTYEMKRPTYDVKMIAEVEGGVVKAGKEVEWKEQIIVPPIPQSSLAGCELIKIDYYVKVSLKSPDVTLTLPIHIGNISLDKKKQSSIIVPKQQPPLPLLQLKIPQPLPLPLTPRPLPLPPHCPPALPQNLAPRRPPIIPPVLLQLSTVREQRVGLRCMMASPISDSLSSCHPTLSAMLLASFLHRTSSTMGLVLYPVGPQACQHLTPLATGPSQCQHHSSCLQPTTSHLIHKMLLLLMMKPATHEVDEEPGTSTTTVIISLSYQPKC</sequence>
<dbReference type="SMART" id="SM01017">
    <property type="entry name" value="Arrestin_C"/>
    <property type="match status" value="1"/>
</dbReference>
<dbReference type="Pfam" id="PF02752">
    <property type="entry name" value="Arrestin_C"/>
    <property type="match status" value="1"/>
</dbReference>
<dbReference type="InterPro" id="IPR014752">
    <property type="entry name" value="Arrestin-like_C"/>
</dbReference>
<dbReference type="SUPFAM" id="SSF81296">
    <property type="entry name" value="E set domains"/>
    <property type="match status" value="2"/>
</dbReference>
<dbReference type="GO" id="GO:0005737">
    <property type="term" value="C:cytoplasm"/>
    <property type="evidence" value="ECO:0007669"/>
    <property type="project" value="TreeGrafter"/>
</dbReference>
<dbReference type="Ensembl" id="ENSMALT00000008657.1">
    <property type="protein sequence ID" value="ENSMALP00000008478.1"/>
    <property type="gene ID" value="ENSMALG00000006019.1"/>
</dbReference>
<dbReference type="InterPro" id="IPR050357">
    <property type="entry name" value="Arrestin_domain-protein"/>
</dbReference>
<dbReference type="STRING" id="43700.ENSMALP00000008478"/>
<organism evidence="3 4">
    <name type="scientific">Monopterus albus</name>
    <name type="common">Swamp eel</name>
    <dbReference type="NCBI Taxonomy" id="43700"/>
    <lineage>
        <taxon>Eukaryota</taxon>
        <taxon>Metazoa</taxon>
        <taxon>Chordata</taxon>
        <taxon>Craniata</taxon>
        <taxon>Vertebrata</taxon>
        <taxon>Euteleostomi</taxon>
        <taxon>Actinopterygii</taxon>
        <taxon>Neopterygii</taxon>
        <taxon>Teleostei</taxon>
        <taxon>Neoteleostei</taxon>
        <taxon>Acanthomorphata</taxon>
        <taxon>Anabantaria</taxon>
        <taxon>Synbranchiformes</taxon>
        <taxon>Synbranchidae</taxon>
        <taxon>Monopterus</taxon>
    </lineage>
</organism>